<comment type="similarity">
    <text evidence="2">Belongs to the GSP J family.</text>
</comment>
<dbReference type="Pfam" id="PF11612">
    <property type="entry name" value="T2SSJ"/>
    <property type="match status" value="1"/>
</dbReference>
<evidence type="ECO:0000256" key="10">
    <source>
        <dbReference type="SAM" id="Phobius"/>
    </source>
</evidence>
<protein>
    <recommendedName>
        <fullName evidence="3">Type II secretion system protein J</fullName>
    </recommendedName>
</protein>
<dbReference type="InterPro" id="IPR051621">
    <property type="entry name" value="T2SS_protein_J"/>
</dbReference>
<dbReference type="SUPFAM" id="SSF54523">
    <property type="entry name" value="Pili subunits"/>
    <property type="match status" value="1"/>
</dbReference>
<accession>A0A0W0UAS1</accession>
<dbReference type="PANTHER" id="PTHR39583:SF2">
    <property type="entry name" value="TYPE II SECRETION SYSTEM PROTEIN J"/>
    <property type="match status" value="1"/>
</dbReference>
<dbReference type="InterPro" id="IPR010055">
    <property type="entry name" value="T2SS_protein-GspJ"/>
</dbReference>
<keyword evidence="5" id="KW-0488">Methylation</keyword>
<evidence type="ECO:0000256" key="5">
    <source>
        <dbReference type="ARBA" id="ARBA00022481"/>
    </source>
</evidence>
<gene>
    <name evidence="11" type="primary">lspJ</name>
    <name evidence="11" type="ORF">Lgee_0063</name>
</gene>
<keyword evidence="9 10" id="KW-0472">Membrane</keyword>
<dbReference type="STRING" id="45065.Lgee_0063"/>
<organism evidence="11 12">
    <name type="scientific">Legionella geestiana</name>
    <dbReference type="NCBI Taxonomy" id="45065"/>
    <lineage>
        <taxon>Bacteria</taxon>
        <taxon>Pseudomonadati</taxon>
        <taxon>Pseudomonadota</taxon>
        <taxon>Gammaproteobacteria</taxon>
        <taxon>Legionellales</taxon>
        <taxon>Legionellaceae</taxon>
        <taxon>Legionella</taxon>
    </lineage>
</organism>
<sequence>MLCALFGILMNKSHENGFTLLEILIALTVFAILATITSSLLFNAFSSRERVERQANRLLTLQMASTLVGRDIQQIAERTIRGNEMHTFPALIGRNRYLEFTREGLPNPEFAELRSTLQRVALVCENDRLIRRTWPVLDTPKREVFEDRILIDGLSACIFSYLDKSRQFLPEWRANLGGGNGNTGGTLPLGIKLKLTLSDWGELELLFSIPETLYDKI</sequence>
<proteinExistence type="inferred from homology"/>
<evidence type="ECO:0000256" key="4">
    <source>
        <dbReference type="ARBA" id="ARBA00022475"/>
    </source>
</evidence>
<keyword evidence="12" id="KW-1185">Reference proteome</keyword>
<dbReference type="PANTHER" id="PTHR39583">
    <property type="entry name" value="TYPE II SECRETION SYSTEM PROTEIN J-RELATED"/>
    <property type="match status" value="1"/>
</dbReference>
<feature type="transmembrane region" description="Helical" evidence="10">
    <location>
        <begin position="23"/>
        <end position="45"/>
    </location>
</feature>
<evidence type="ECO:0000256" key="6">
    <source>
        <dbReference type="ARBA" id="ARBA00022519"/>
    </source>
</evidence>
<keyword evidence="7 10" id="KW-0812">Transmembrane</keyword>
<evidence type="ECO:0000256" key="1">
    <source>
        <dbReference type="ARBA" id="ARBA00004377"/>
    </source>
</evidence>
<dbReference type="GO" id="GO:0005886">
    <property type="term" value="C:plasma membrane"/>
    <property type="evidence" value="ECO:0007669"/>
    <property type="project" value="UniProtKB-SubCell"/>
</dbReference>
<dbReference type="NCBIfam" id="TIGR01711">
    <property type="entry name" value="gspJ"/>
    <property type="match status" value="1"/>
</dbReference>
<evidence type="ECO:0000313" key="12">
    <source>
        <dbReference type="Proteomes" id="UP000054785"/>
    </source>
</evidence>
<dbReference type="Pfam" id="PF07963">
    <property type="entry name" value="N_methyl"/>
    <property type="match status" value="1"/>
</dbReference>
<comment type="subcellular location">
    <subcellularLocation>
        <location evidence="1">Cell inner membrane</location>
        <topology evidence="1">Single-pass membrane protein</topology>
    </subcellularLocation>
</comment>
<evidence type="ECO:0000256" key="8">
    <source>
        <dbReference type="ARBA" id="ARBA00022989"/>
    </source>
</evidence>
<dbReference type="Gene3D" id="3.10.610.10">
    <property type="entry name" value="GSPII I/J protein-like"/>
    <property type="match status" value="1"/>
</dbReference>
<evidence type="ECO:0000256" key="3">
    <source>
        <dbReference type="ARBA" id="ARBA00021539"/>
    </source>
</evidence>
<evidence type="ECO:0000256" key="9">
    <source>
        <dbReference type="ARBA" id="ARBA00023136"/>
    </source>
</evidence>
<evidence type="ECO:0000256" key="7">
    <source>
        <dbReference type="ARBA" id="ARBA00022692"/>
    </source>
</evidence>
<dbReference type="GO" id="GO:0015628">
    <property type="term" value="P:protein secretion by the type II secretion system"/>
    <property type="evidence" value="ECO:0007669"/>
    <property type="project" value="InterPro"/>
</dbReference>
<reference evidence="11 12" key="1">
    <citation type="submission" date="2015-11" db="EMBL/GenBank/DDBJ databases">
        <title>Genomic analysis of 38 Legionella species identifies large and diverse effector repertoires.</title>
        <authorList>
            <person name="Burstein D."/>
            <person name="Amaro F."/>
            <person name="Zusman T."/>
            <person name="Lifshitz Z."/>
            <person name="Cohen O."/>
            <person name="Gilbert J.A."/>
            <person name="Pupko T."/>
            <person name="Shuman H.A."/>
            <person name="Segal G."/>
        </authorList>
    </citation>
    <scope>NUCLEOTIDE SEQUENCE [LARGE SCALE GENOMIC DNA]</scope>
    <source>
        <strain evidence="11 12">ATCC 49504</strain>
    </source>
</reference>
<evidence type="ECO:0000256" key="2">
    <source>
        <dbReference type="ARBA" id="ARBA00011084"/>
    </source>
</evidence>
<dbReference type="AlphaFoldDB" id="A0A0W0UAS1"/>
<dbReference type="PATRIC" id="fig|45065.4.peg.67"/>
<name>A0A0W0UAS1_9GAMM</name>
<keyword evidence="8 10" id="KW-1133">Transmembrane helix</keyword>
<keyword evidence="4" id="KW-1003">Cell membrane</keyword>
<dbReference type="InterPro" id="IPR012902">
    <property type="entry name" value="N_methyl_site"/>
</dbReference>
<comment type="caution">
    <text evidence="11">The sequence shown here is derived from an EMBL/GenBank/DDBJ whole genome shotgun (WGS) entry which is preliminary data.</text>
</comment>
<dbReference type="InterPro" id="IPR045584">
    <property type="entry name" value="Pilin-like"/>
</dbReference>
<dbReference type="Proteomes" id="UP000054785">
    <property type="component" value="Unassembled WGS sequence"/>
</dbReference>
<dbReference type="EMBL" id="LNYC01000001">
    <property type="protein sequence ID" value="KTD04879.1"/>
    <property type="molecule type" value="Genomic_DNA"/>
</dbReference>
<keyword evidence="6" id="KW-0997">Cell inner membrane</keyword>
<dbReference type="GO" id="GO:0015627">
    <property type="term" value="C:type II protein secretion system complex"/>
    <property type="evidence" value="ECO:0007669"/>
    <property type="project" value="InterPro"/>
</dbReference>
<evidence type="ECO:0000313" key="11">
    <source>
        <dbReference type="EMBL" id="KTD04879.1"/>
    </source>
</evidence>
<dbReference type="NCBIfam" id="TIGR02532">
    <property type="entry name" value="IV_pilin_GFxxxE"/>
    <property type="match status" value="1"/>
</dbReference>